<dbReference type="GO" id="GO:0016491">
    <property type="term" value="F:oxidoreductase activity"/>
    <property type="evidence" value="ECO:0007669"/>
    <property type="project" value="UniProtKB-KW"/>
</dbReference>
<dbReference type="PRINTS" id="PR00081">
    <property type="entry name" value="GDHRDH"/>
</dbReference>
<organism evidence="2 3">
    <name type="scientific">Leucocoprinus leucothites</name>
    <dbReference type="NCBI Taxonomy" id="201217"/>
    <lineage>
        <taxon>Eukaryota</taxon>
        <taxon>Fungi</taxon>
        <taxon>Dikarya</taxon>
        <taxon>Basidiomycota</taxon>
        <taxon>Agaricomycotina</taxon>
        <taxon>Agaricomycetes</taxon>
        <taxon>Agaricomycetidae</taxon>
        <taxon>Agaricales</taxon>
        <taxon>Agaricineae</taxon>
        <taxon>Agaricaceae</taxon>
        <taxon>Leucocoprinus</taxon>
    </lineage>
</organism>
<accession>A0A8H5GBD9</accession>
<dbReference type="Proteomes" id="UP000559027">
    <property type="component" value="Unassembled WGS sequence"/>
</dbReference>
<evidence type="ECO:0000313" key="3">
    <source>
        <dbReference type="Proteomes" id="UP000559027"/>
    </source>
</evidence>
<evidence type="ECO:0000313" key="2">
    <source>
        <dbReference type="EMBL" id="KAF5361813.1"/>
    </source>
</evidence>
<keyword evidence="3" id="KW-1185">Reference proteome</keyword>
<evidence type="ECO:0008006" key="4">
    <source>
        <dbReference type="Google" id="ProtNLM"/>
    </source>
</evidence>
<sequence>MVKKSMLGFVCDQWAKVPPVTHGEVKDKTIVVVGANTGLGFEAAQHFARMGAGRLILACRNQDKGEAAIRRLEEATGYSKAELWLLDLADFSSVSAFGDKALKELERLDILLLNAAYAPVGSDGQFSATKDGWERAIQVNDLSGSLLAFLLLPRMLETAKQYITTPRIVVVSSEVHYWTSLERDVLDSPNAFELLGSEKYCTPKIMKARYLDSKLLNVFFARAFNRRLRDKSIIINSVNPGFCYSELRRDMTSMFMSASEWLLARTAEEGSRQLVWAAVGIPKKDVDSLKGGYVNLDKVDEPSDFVLGEQGEKWEEKLWVDLISVLEKVDARVNSIAAEHFS</sequence>
<dbReference type="PANTHER" id="PTHR43157">
    <property type="entry name" value="PHOSPHATIDYLINOSITOL-GLYCAN BIOSYNTHESIS CLASS F PROTEIN-RELATED"/>
    <property type="match status" value="1"/>
</dbReference>
<dbReference type="OrthoDB" id="542013at2759"/>
<gene>
    <name evidence="2" type="ORF">D9756_002391</name>
</gene>
<dbReference type="Gene3D" id="3.40.50.720">
    <property type="entry name" value="NAD(P)-binding Rossmann-like Domain"/>
    <property type="match status" value="1"/>
</dbReference>
<name>A0A8H5GBD9_9AGAR</name>
<proteinExistence type="predicted"/>
<dbReference type="EMBL" id="JAACJO010000002">
    <property type="protein sequence ID" value="KAF5361813.1"/>
    <property type="molecule type" value="Genomic_DNA"/>
</dbReference>
<evidence type="ECO:0000256" key="1">
    <source>
        <dbReference type="ARBA" id="ARBA00023002"/>
    </source>
</evidence>
<comment type="caution">
    <text evidence="2">The sequence shown here is derived from an EMBL/GenBank/DDBJ whole genome shotgun (WGS) entry which is preliminary data.</text>
</comment>
<reference evidence="2 3" key="1">
    <citation type="journal article" date="2020" name="ISME J.">
        <title>Uncovering the hidden diversity of litter-decomposition mechanisms in mushroom-forming fungi.</title>
        <authorList>
            <person name="Floudas D."/>
            <person name="Bentzer J."/>
            <person name="Ahren D."/>
            <person name="Johansson T."/>
            <person name="Persson P."/>
            <person name="Tunlid A."/>
        </authorList>
    </citation>
    <scope>NUCLEOTIDE SEQUENCE [LARGE SCALE GENOMIC DNA]</scope>
    <source>
        <strain evidence="2 3">CBS 146.42</strain>
    </source>
</reference>
<dbReference type="InterPro" id="IPR036291">
    <property type="entry name" value="NAD(P)-bd_dom_sf"/>
</dbReference>
<keyword evidence="1" id="KW-0560">Oxidoreductase</keyword>
<dbReference type="SUPFAM" id="SSF51735">
    <property type="entry name" value="NAD(P)-binding Rossmann-fold domains"/>
    <property type="match status" value="1"/>
</dbReference>
<dbReference type="AlphaFoldDB" id="A0A8H5GBD9"/>
<dbReference type="InterPro" id="IPR002347">
    <property type="entry name" value="SDR_fam"/>
</dbReference>
<dbReference type="Pfam" id="PF00106">
    <property type="entry name" value="adh_short"/>
    <property type="match status" value="1"/>
</dbReference>
<protein>
    <recommendedName>
        <fullName evidence="4">Retinol dehydrogenase 12</fullName>
    </recommendedName>
</protein>
<dbReference type="PANTHER" id="PTHR43157:SF31">
    <property type="entry name" value="PHOSPHATIDYLINOSITOL-GLYCAN BIOSYNTHESIS CLASS F PROTEIN"/>
    <property type="match status" value="1"/>
</dbReference>